<evidence type="ECO:0000256" key="1">
    <source>
        <dbReference type="ARBA" id="ARBA00006484"/>
    </source>
</evidence>
<dbReference type="PRINTS" id="PR00080">
    <property type="entry name" value="SDRFAMILY"/>
</dbReference>
<dbReference type="Pfam" id="PF13561">
    <property type="entry name" value="adh_short_C2"/>
    <property type="match status" value="1"/>
</dbReference>
<dbReference type="Proteomes" id="UP000887023">
    <property type="component" value="Chromosome"/>
</dbReference>
<feature type="domain" description="Ketoreductase" evidence="3">
    <location>
        <begin position="11"/>
        <end position="189"/>
    </location>
</feature>
<dbReference type="PROSITE" id="PS00061">
    <property type="entry name" value="ADH_SHORT"/>
    <property type="match status" value="1"/>
</dbReference>
<sequence length="262" mass="26539">MLMDRFGLPGRVAVVTGAGRGLGAAIARGLADAGAEVLIAARTESDLAVTAEAVRQAGSAAEIVVADLSDPENAAALADRAVERFGRLDIVVNNVGGTAPKPFLDTTADDLANAFVFNVGTGHALLRAAVPHLLRSDGASVINISSAMGRFPGRAFLGYATAKAALSHYTRTAAADLAPKIRVNAIAPGAILTSALDVVAGNEALRTAMEQATPLRRLGDPDDVAAAAVFLASPASGYLTGKVLEVDGGLTAPNLTIPLPDL</sequence>
<dbReference type="CDD" id="cd05233">
    <property type="entry name" value="SDR_c"/>
    <property type="match status" value="1"/>
</dbReference>
<dbReference type="InterPro" id="IPR020904">
    <property type="entry name" value="Sc_DH/Rdtase_CS"/>
</dbReference>
<evidence type="ECO:0000313" key="4">
    <source>
        <dbReference type="EMBL" id="QXQ12361.1"/>
    </source>
</evidence>
<accession>A0ABX8S9F9</accession>
<dbReference type="NCBIfam" id="NF005559">
    <property type="entry name" value="PRK07231.1"/>
    <property type="match status" value="1"/>
</dbReference>
<organism evidence="4 5">
    <name type="scientific">Skermania pinensis</name>
    <dbReference type="NCBI Taxonomy" id="39122"/>
    <lineage>
        <taxon>Bacteria</taxon>
        <taxon>Bacillati</taxon>
        <taxon>Actinomycetota</taxon>
        <taxon>Actinomycetes</taxon>
        <taxon>Mycobacteriales</taxon>
        <taxon>Gordoniaceae</taxon>
        <taxon>Skermania</taxon>
    </lineage>
</organism>
<evidence type="ECO:0000256" key="2">
    <source>
        <dbReference type="ARBA" id="ARBA00023002"/>
    </source>
</evidence>
<reference evidence="4" key="1">
    <citation type="submission" date="2021-07" db="EMBL/GenBank/DDBJ databases">
        <title>Candidatus Kaistella beijingensis sp. nov. isolated from a municipal wastewater treatment plant is involved in sludge foaming.</title>
        <authorList>
            <person name="Song Y."/>
            <person name="Liu S.-J."/>
        </authorList>
    </citation>
    <scope>NUCLEOTIDE SEQUENCE</scope>
    <source>
        <strain evidence="4">DSM 43998</strain>
    </source>
</reference>
<keyword evidence="2" id="KW-0560">Oxidoreductase</keyword>
<dbReference type="PRINTS" id="PR00081">
    <property type="entry name" value="GDHRDH"/>
</dbReference>
<dbReference type="PANTHER" id="PTHR43639:SF1">
    <property type="entry name" value="SHORT-CHAIN DEHYDROGENASE_REDUCTASE FAMILY PROTEIN"/>
    <property type="match status" value="1"/>
</dbReference>
<keyword evidence="5" id="KW-1185">Reference proteome</keyword>
<dbReference type="Gene3D" id="3.40.50.720">
    <property type="entry name" value="NAD(P)-binding Rossmann-like Domain"/>
    <property type="match status" value="1"/>
</dbReference>
<comment type="similarity">
    <text evidence="1">Belongs to the short-chain dehydrogenases/reductases (SDR) family.</text>
</comment>
<protein>
    <submittedName>
        <fullName evidence="4">SDR family oxidoreductase</fullName>
    </submittedName>
</protein>
<evidence type="ECO:0000259" key="3">
    <source>
        <dbReference type="SMART" id="SM00822"/>
    </source>
</evidence>
<dbReference type="PANTHER" id="PTHR43639">
    <property type="entry name" value="OXIDOREDUCTASE, SHORT-CHAIN DEHYDROGENASE/REDUCTASE FAMILY (AFU_ORTHOLOGUE AFUA_5G02870)"/>
    <property type="match status" value="1"/>
</dbReference>
<proteinExistence type="inferred from homology"/>
<dbReference type="RefSeq" id="WP_066469821.1">
    <property type="nucleotide sequence ID" value="NZ_CBCRUZ010000001.1"/>
</dbReference>
<name>A0ABX8S9F9_9ACTN</name>
<dbReference type="InterPro" id="IPR036291">
    <property type="entry name" value="NAD(P)-bd_dom_sf"/>
</dbReference>
<dbReference type="SUPFAM" id="SSF51735">
    <property type="entry name" value="NAD(P)-binding Rossmann-fold domains"/>
    <property type="match status" value="1"/>
</dbReference>
<dbReference type="InterPro" id="IPR002347">
    <property type="entry name" value="SDR_fam"/>
</dbReference>
<evidence type="ECO:0000313" key="5">
    <source>
        <dbReference type="Proteomes" id="UP000887023"/>
    </source>
</evidence>
<dbReference type="InterPro" id="IPR057326">
    <property type="entry name" value="KR_dom"/>
</dbReference>
<dbReference type="SMART" id="SM00822">
    <property type="entry name" value="PKS_KR"/>
    <property type="match status" value="1"/>
</dbReference>
<dbReference type="NCBIfam" id="NF005873">
    <property type="entry name" value="PRK07814.1"/>
    <property type="match status" value="1"/>
</dbReference>
<dbReference type="EMBL" id="CP079105">
    <property type="protein sequence ID" value="QXQ12361.1"/>
    <property type="molecule type" value="Genomic_DNA"/>
</dbReference>
<gene>
    <name evidence="4" type="ORF">KV203_10140</name>
</gene>